<reference evidence="2 3" key="1">
    <citation type="submission" date="2023-08" db="EMBL/GenBank/DDBJ databases">
        <title>Annotated Genome Sequence of Vanrija albida AlHP1.</title>
        <authorList>
            <person name="Herzog R."/>
        </authorList>
    </citation>
    <scope>NUCLEOTIDE SEQUENCE [LARGE SCALE GENOMIC DNA]</scope>
    <source>
        <strain evidence="2 3">AlHP1</strain>
    </source>
</reference>
<dbReference type="Proteomes" id="UP001565368">
    <property type="component" value="Unassembled WGS sequence"/>
</dbReference>
<protein>
    <submittedName>
        <fullName evidence="2">Uncharacterized protein</fullName>
    </submittedName>
</protein>
<evidence type="ECO:0000256" key="1">
    <source>
        <dbReference type="SAM" id="MobiDB-lite"/>
    </source>
</evidence>
<organism evidence="2 3">
    <name type="scientific">Vanrija albida</name>
    <dbReference type="NCBI Taxonomy" id="181172"/>
    <lineage>
        <taxon>Eukaryota</taxon>
        <taxon>Fungi</taxon>
        <taxon>Dikarya</taxon>
        <taxon>Basidiomycota</taxon>
        <taxon>Agaricomycotina</taxon>
        <taxon>Tremellomycetes</taxon>
        <taxon>Trichosporonales</taxon>
        <taxon>Trichosporonaceae</taxon>
        <taxon>Vanrija</taxon>
    </lineage>
</organism>
<name>A0ABR3PTQ7_9TREE</name>
<dbReference type="EMBL" id="JBBXJM010000006">
    <property type="protein sequence ID" value="KAL1405823.1"/>
    <property type="molecule type" value="Genomic_DNA"/>
</dbReference>
<accession>A0ABR3PTQ7</accession>
<keyword evidence="3" id="KW-1185">Reference proteome</keyword>
<gene>
    <name evidence="2" type="ORF">Q8F55_007501</name>
</gene>
<feature type="compositionally biased region" description="Basic and acidic residues" evidence="1">
    <location>
        <begin position="257"/>
        <end position="267"/>
    </location>
</feature>
<evidence type="ECO:0000313" key="3">
    <source>
        <dbReference type="Proteomes" id="UP001565368"/>
    </source>
</evidence>
<evidence type="ECO:0000313" key="2">
    <source>
        <dbReference type="EMBL" id="KAL1405823.1"/>
    </source>
</evidence>
<dbReference type="RefSeq" id="XP_069205767.1">
    <property type="nucleotide sequence ID" value="XM_069355926.1"/>
</dbReference>
<feature type="region of interest" description="Disordered" evidence="1">
    <location>
        <begin position="246"/>
        <end position="267"/>
    </location>
</feature>
<comment type="caution">
    <text evidence="2">The sequence shown here is derived from an EMBL/GenBank/DDBJ whole genome shotgun (WGS) entry which is preliminary data.</text>
</comment>
<sequence length="405" mass="45265">MFSSVAASVPVVLLPPVSNPLIMQPYGQSAYGQPAYDPRLPPTGMGVQPAYQPGVGMQSSLYPGQPGYYQPHIPSYFQAWSPQNLGYDYNLPALSYKPDPSMDAWQLANAQYQGTSSSFPLERSIFDELLRTVSKFRDRHLSHEKARDAHKRVYHDGLGHDENHKIIGGAVAYEAYLMWERDHGRFYQTLSIDEQRRRLQGLTVGELCNVWDRIQPRSSHATFEDAREVAIATALYIFDRRYAPEASRRTHHPRHGSFREESEAADYDRQRNTYGRDWQYPSTQLPYAPPSVPGAYPPPAPMPPYAPPLLPPLGPLGALGGGIALPPLGIPYADPASAIPYAYPTQYAYPYQQPAYPQQYPYYPAGQYAGGMGYPPGRAATDAYGNPLPMGYGGYGYPYPQPRYM</sequence>
<proteinExistence type="predicted"/>
<dbReference type="GeneID" id="95988544"/>